<gene>
    <name evidence="1" type="ORF">B0T46_12005</name>
</gene>
<reference evidence="1 2" key="1">
    <citation type="journal article" date="2016" name="Antonie Van Leeuwenhoek">
        <title>Nocardia donostiensis sp. nov., isolated from human respiratory specimens.</title>
        <authorList>
            <person name="Ercibengoa M."/>
            <person name="Bell M."/>
            <person name="Marimon J.M."/>
            <person name="Humrighouse B."/>
            <person name="Klenk H.P."/>
            <person name="Potter G."/>
            <person name="Perez-Trallero E."/>
        </authorList>
    </citation>
    <scope>NUCLEOTIDE SEQUENCE [LARGE SCALE GENOMIC DNA]</scope>
    <source>
        <strain evidence="1 2">X1655</strain>
    </source>
</reference>
<evidence type="ECO:0000313" key="1">
    <source>
        <dbReference type="EMBL" id="ONM48429.1"/>
    </source>
</evidence>
<dbReference type="AlphaFoldDB" id="A0A1W0B0Z5"/>
<sequence>MARLMRVGSPTLTTRVMERFLSAYIDWAGRVPISDGNFFQTSLDVRITEENLRSRASAPRRAR</sequence>
<proteinExistence type="predicted"/>
<dbReference type="RefSeq" id="WP_077116686.1">
    <property type="nucleotide sequence ID" value="NZ_LOKT01000003.1"/>
</dbReference>
<dbReference type="OrthoDB" id="151996at2"/>
<organism evidence="1 2">
    <name type="scientific">Nocardia donostiensis</name>
    <dbReference type="NCBI Taxonomy" id="1538463"/>
    <lineage>
        <taxon>Bacteria</taxon>
        <taxon>Bacillati</taxon>
        <taxon>Actinomycetota</taxon>
        <taxon>Actinomycetes</taxon>
        <taxon>Mycobacteriales</taxon>
        <taxon>Nocardiaceae</taxon>
        <taxon>Nocardia</taxon>
    </lineage>
</organism>
<comment type="caution">
    <text evidence="1">The sequence shown here is derived from an EMBL/GenBank/DDBJ whole genome shotgun (WGS) entry which is preliminary data.</text>
</comment>
<name>A0A1W0B0Z5_9NOCA</name>
<protein>
    <submittedName>
        <fullName evidence="1">Uncharacterized protein</fullName>
    </submittedName>
</protein>
<dbReference type="Proteomes" id="UP000188836">
    <property type="component" value="Unassembled WGS sequence"/>
</dbReference>
<dbReference type="EMBL" id="MUMY01000009">
    <property type="protein sequence ID" value="ONM48429.1"/>
    <property type="molecule type" value="Genomic_DNA"/>
</dbReference>
<keyword evidence="2" id="KW-1185">Reference proteome</keyword>
<evidence type="ECO:0000313" key="2">
    <source>
        <dbReference type="Proteomes" id="UP000188836"/>
    </source>
</evidence>
<accession>A0A1W0B0Z5</accession>